<protein>
    <submittedName>
        <fullName evidence="3">Uncharacterized protein</fullName>
    </submittedName>
</protein>
<name>A0A4U6QLS6_9ACTN</name>
<evidence type="ECO:0000256" key="2">
    <source>
        <dbReference type="SAM" id="Phobius"/>
    </source>
</evidence>
<dbReference type="AlphaFoldDB" id="A0A4U6QLS6"/>
<keyword evidence="2" id="KW-0812">Transmembrane</keyword>
<dbReference type="Proteomes" id="UP000306985">
    <property type="component" value="Unassembled WGS sequence"/>
</dbReference>
<proteinExistence type="predicted"/>
<keyword evidence="4" id="KW-1185">Reference proteome</keyword>
<keyword evidence="2" id="KW-1133">Transmembrane helix</keyword>
<evidence type="ECO:0000313" key="4">
    <source>
        <dbReference type="Proteomes" id="UP000306985"/>
    </source>
</evidence>
<feature type="transmembrane region" description="Helical" evidence="2">
    <location>
        <begin position="35"/>
        <end position="52"/>
    </location>
</feature>
<reference evidence="3 4" key="1">
    <citation type="submission" date="2019-05" db="EMBL/GenBank/DDBJ databases">
        <title>Nakamurella sp. N5BH11, whole genome shotgun sequence.</title>
        <authorList>
            <person name="Tuo L."/>
        </authorList>
    </citation>
    <scope>NUCLEOTIDE SEQUENCE [LARGE SCALE GENOMIC DNA]</scope>
    <source>
        <strain evidence="3 4">N5BH11</strain>
    </source>
</reference>
<gene>
    <name evidence="3" type="ORF">FDO65_05550</name>
</gene>
<dbReference type="RefSeq" id="WP_137448410.1">
    <property type="nucleotide sequence ID" value="NZ_SZZH01000001.1"/>
</dbReference>
<evidence type="ECO:0000313" key="3">
    <source>
        <dbReference type="EMBL" id="TKV61106.1"/>
    </source>
</evidence>
<sequence length="90" mass="9502">MTRRPWLPALAVAWALVCLIALGLAAGGVVSWRVVSVLTIANGVIAGVRWWSDRRARLMAEMTAATARRASSVGDDAARGDVPPGSTARF</sequence>
<comment type="caution">
    <text evidence="3">The sequence shown here is derived from an EMBL/GenBank/DDBJ whole genome shotgun (WGS) entry which is preliminary data.</text>
</comment>
<keyword evidence="2" id="KW-0472">Membrane</keyword>
<dbReference type="EMBL" id="SZZH01000001">
    <property type="protein sequence ID" value="TKV61106.1"/>
    <property type="molecule type" value="Genomic_DNA"/>
</dbReference>
<accession>A0A4U6QLS6</accession>
<organism evidence="3 4">
    <name type="scientific">Nakamurella flava</name>
    <dbReference type="NCBI Taxonomy" id="2576308"/>
    <lineage>
        <taxon>Bacteria</taxon>
        <taxon>Bacillati</taxon>
        <taxon>Actinomycetota</taxon>
        <taxon>Actinomycetes</taxon>
        <taxon>Nakamurellales</taxon>
        <taxon>Nakamurellaceae</taxon>
        <taxon>Nakamurella</taxon>
    </lineage>
</organism>
<evidence type="ECO:0000256" key="1">
    <source>
        <dbReference type="SAM" id="MobiDB-lite"/>
    </source>
</evidence>
<feature type="region of interest" description="Disordered" evidence="1">
    <location>
        <begin position="67"/>
        <end position="90"/>
    </location>
</feature>